<accession>A0A4D7JF91</accession>
<name>A0A4D7JF91_9BACT</name>
<dbReference type="Proteomes" id="UP000298616">
    <property type="component" value="Chromosome"/>
</dbReference>
<evidence type="ECO:0000313" key="2">
    <source>
        <dbReference type="Proteomes" id="UP000298616"/>
    </source>
</evidence>
<sequence length="102" mass="11328">MKSDKYTKIILTVIALNLTLISLDNLSIFDKAYADDSSNNHNPNNITLPLNENGTIDVRIVDSEELDVSITDINTSDKLKVRLEEVDGSAFFFADVPVVIQD</sequence>
<proteinExistence type="predicted"/>
<dbReference type="OrthoDB" id="797788at2"/>
<keyword evidence="2" id="KW-1185">Reference proteome</keyword>
<protein>
    <submittedName>
        <fullName evidence="1">Uncharacterized protein</fullName>
    </submittedName>
</protein>
<dbReference type="KEGG" id="fpf:DCC35_09065"/>
<dbReference type="RefSeq" id="WP_137090466.1">
    <property type="nucleotide sequence ID" value="NZ_CP028923.1"/>
</dbReference>
<organism evidence="1 2">
    <name type="scientific">Mangrovivirga cuniculi</name>
    <dbReference type="NCBI Taxonomy" id="2715131"/>
    <lineage>
        <taxon>Bacteria</taxon>
        <taxon>Pseudomonadati</taxon>
        <taxon>Bacteroidota</taxon>
        <taxon>Cytophagia</taxon>
        <taxon>Cytophagales</taxon>
        <taxon>Mangrovivirgaceae</taxon>
        <taxon>Mangrovivirga</taxon>
    </lineage>
</organism>
<gene>
    <name evidence="1" type="ORF">DCC35_09065</name>
</gene>
<dbReference type="EMBL" id="CP028923">
    <property type="protein sequence ID" value="QCK14879.1"/>
    <property type="molecule type" value="Genomic_DNA"/>
</dbReference>
<dbReference type="AlphaFoldDB" id="A0A4D7JF91"/>
<reference evidence="1 2" key="1">
    <citation type="submission" date="2018-04" db="EMBL/GenBank/DDBJ databases">
        <title>Complete genome uncultured novel isolate.</title>
        <authorList>
            <person name="Merlino G."/>
        </authorList>
    </citation>
    <scope>NUCLEOTIDE SEQUENCE [LARGE SCALE GENOMIC DNA]</scope>
    <source>
        <strain evidence="2">R1DC9</strain>
    </source>
</reference>
<evidence type="ECO:0000313" key="1">
    <source>
        <dbReference type="EMBL" id="QCK14879.1"/>
    </source>
</evidence>